<dbReference type="GO" id="GO:0005886">
    <property type="term" value="C:plasma membrane"/>
    <property type="evidence" value="ECO:0007669"/>
    <property type="project" value="TreeGrafter"/>
</dbReference>
<dbReference type="EMBL" id="BARV01033345">
    <property type="protein sequence ID" value="GAI49305.1"/>
    <property type="molecule type" value="Genomic_DNA"/>
</dbReference>
<feature type="non-terminal residue" evidence="7">
    <location>
        <position position="1"/>
    </location>
</feature>
<evidence type="ECO:0000256" key="1">
    <source>
        <dbReference type="ARBA" id="ARBA00004141"/>
    </source>
</evidence>
<feature type="transmembrane region" description="Helical" evidence="6">
    <location>
        <begin position="24"/>
        <end position="50"/>
    </location>
</feature>
<dbReference type="InterPro" id="IPR001734">
    <property type="entry name" value="Na/solute_symporter"/>
</dbReference>
<feature type="non-terminal residue" evidence="7">
    <location>
        <position position="247"/>
    </location>
</feature>
<dbReference type="InterPro" id="IPR018212">
    <property type="entry name" value="Na/solute_symporter_CS"/>
</dbReference>
<dbReference type="PROSITE" id="PS50283">
    <property type="entry name" value="NA_SOLUT_SYMP_3"/>
    <property type="match status" value="1"/>
</dbReference>
<organism evidence="7">
    <name type="scientific">marine sediment metagenome</name>
    <dbReference type="NCBI Taxonomy" id="412755"/>
    <lineage>
        <taxon>unclassified sequences</taxon>
        <taxon>metagenomes</taxon>
        <taxon>ecological metagenomes</taxon>
    </lineage>
</organism>
<evidence type="ECO:0000256" key="5">
    <source>
        <dbReference type="ARBA" id="ARBA00023136"/>
    </source>
</evidence>
<keyword evidence="3 6" id="KW-0812">Transmembrane</keyword>
<keyword evidence="4 6" id="KW-1133">Transmembrane helix</keyword>
<dbReference type="Pfam" id="PF00474">
    <property type="entry name" value="SSF"/>
    <property type="match status" value="1"/>
</dbReference>
<dbReference type="PROSITE" id="PS00456">
    <property type="entry name" value="NA_SOLUT_SYMP_1"/>
    <property type="match status" value="1"/>
</dbReference>
<feature type="transmembrane region" description="Helical" evidence="6">
    <location>
        <begin position="218"/>
        <end position="242"/>
    </location>
</feature>
<keyword evidence="5 6" id="KW-0472">Membrane</keyword>
<feature type="transmembrane region" description="Helical" evidence="6">
    <location>
        <begin position="62"/>
        <end position="84"/>
    </location>
</feature>
<evidence type="ECO:0000256" key="3">
    <source>
        <dbReference type="ARBA" id="ARBA00022692"/>
    </source>
</evidence>
<gene>
    <name evidence="7" type="ORF">S06H3_52422</name>
</gene>
<feature type="transmembrane region" description="Helical" evidence="6">
    <location>
        <begin position="172"/>
        <end position="198"/>
    </location>
</feature>
<protein>
    <recommendedName>
        <fullName evidence="8">Sodium transporter</fullName>
    </recommendedName>
</protein>
<dbReference type="InterPro" id="IPR038377">
    <property type="entry name" value="Na/Glc_symporter_sf"/>
</dbReference>
<accession>X1QE60</accession>
<evidence type="ECO:0000313" key="7">
    <source>
        <dbReference type="EMBL" id="GAI49305.1"/>
    </source>
</evidence>
<comment type="caution">
    <text evidence="7">The sequence shown here is derived from an EMBL/GenBank/DDBJ whole genome shotgun (WGS) entry which is preliminary data.</text>
</comment>
<proteinExistence type="inferred from homology"/>
<evidence type="ECO:0000256" key="2">
    <source>
        <dbReference type="ARBA" id="ARBA00006434"/>
    </source>
</evidence>
<evidence type="ECO:0008006" key="8">
    <source>
        <dbReference type="Google" id="ProtNLM"/>
    </source>
</evidence>
<evidence type="ECO:0000256" key="6">
    <source>
        <dbReference type="SAM" id="Phobius"/>
    </source>
</evidence>
<dbReference type="PANTHER" id="PTHR11819">
    <property type="entry name" value="SOLUTE CARRIER FAMILY 5"/>
    <property type="match status" value="1"/>
</dbReference>
<dbReference type="Gene3D" id="1.20.1730.10">
    <property type="entry name" value="Sodium/glucose cotransporter"/>
    <property type="match status" value="1"/>
</dbReference>
<feature type="transmembrane region" description="Helical" evidence="6">
    <location>
        <begin position="133"/>
        <end position="151"/>
    </location>
</feature>
<sequence>GEHITFYVFWKEFLEQRFNSECRWYVTGISIIAYIFTKISVALFAGAILLKYTVGWDYMTSALILVVATGIYTIAGGLAAVIYADIIQTTILIVGSAVLVIIGMQEVNGFHGLREALPPDFFDMVWPANHDVYPWPGVIFGILILGIWYWATDQYIVQKALSARNLDQARAGANLTALLKILPVFIFVLPGLIARALWSAEIETSPDMAYPMMLTRLLPPGLSGLVMAALLAALISSLSAVFNASST</sequence>
<dbReference type="AlphaFoldDB" id="X1QE60"/>
<comment type="similarity">
    <text evidence="2">Belongs to the sodium:solute symporter (SSF) (TC 2.A.21) family.</text>
</comment>
<dbReference type="PANTHER" id="PTHR11819:SF195">
    <property type="entry name" value="SODIUM_GLUCOSE COTRANSPORTER 4"/>
    <property type="match status" value="1"/>
</dbReference>
<name>X1QE60_9ZZZZ</name>
<dbReference type="GO" id="GO:0005412">
    <property type="term" value="F:D-glucose:sodium symporter activity"/>
    <property type="evidence" value="ECO:0007669"/>
    <property type="project" value="TreeGrafter"/>
</dbReference>
<feature type="transmembrane region" description="Helical" evidence="6">
    <location>
        <begin position="91"/>
        <end position="113"/>
    </location>
</feature>
<comment type="subcellular location">
    <subcellularLocation>
        <location evidence="1">Membrane</location>
        <topology evidence="1">Multi-pass membrane protein</topology>
    </subcellularLocation>
</comment>
<dbReference type="NCBIfam" id="TIGR00813">
    <property type="entry name" value="sss"/>
    <property type="match status" value="1"/>
</dbReference>
<evidence type="ECO:0000256" key="4">
    <source>
        <dbReference type="ARBA" id="ARBA00022989"/>
    </source>
</evidence>
<reference evidence="7" key="1">
    <citation type="journal article" date="2014" name="Front. Microbiol.">
        <title>High frequency of phylogenetically diverse reductive dehalogenase-homologous genes in deep subseafloor sedimentary metagenomes.</title>
        <authorList>
            <person name="Kawai M."/>
            <person name="Futagami T."/>
            <person name="Toyoda A."/>
            <person name="Takaki Y."/>
            <person name="Nishi S."/>
            <person name="Hori S."/>
            <person name="Arai W."/>
            <person name="Tsubouchi T."/>
            <person name="Morono Y."/>
            <person name="Uchiyama I."/>
            <person name="Ito T."/>
            <person name="Fujiyama A."/>
            <person name="Inagaki F."/>
            <person name="Takami H."/>
        </authorList>
    </citation>
    <scope>NUCLEOTIDE SEQUENCE</scope>
    <source>
        <strain evidence="7">Expedition CK06-06</strain>
    </source>
</reference>